<dbReference type="OrthoDB" id="5348404at2759"/>
<dbReference type="GO" id="GO:0061574">
    <property type="term" value="C:ASAP complex"/>
    <property type="evidence" value="ECO:0007669"/>
    <property type="project" value="TreeGrafter"/>
</dbReference>
<protein>
    <submittedName>
        <fullName evidence="4">RRM domain-containing protein</fullName>
    </submittedName>
</protein>
<accession>A0A0R3TKU9</accession>
<proteinExistence type="predicted"/>
<dbReference type="Proteomes" id="UP000278807">
    <property type="component" value="Unassembled WGS sequence"/>
</dbReference>
<dbReference type="EMBL" id="UZAE01012135">
    <property type="protein sequence ID" value="VDO03681.1"/>
    <property type="molecule type" value="Genomic_DNA"/>
</dbReference>
<dbReference type="STRING" id="102285.A0A0R3TKU9"/>
<evidence type="ECO:0000313" key="3">
    <source>
        <dbReference type="Proteomes" id="UP000278807"/>
    </source>
</evidence>
<reference evidence="4" key="1">
    <citation type="submission" date="2017-02" db="UniProtKB">
        <authorList>
            <consortium name="WormBaseParasite"/>
        </authorList>
    </citation>
    <scope>IDENTIFICATION</scope>
</reference>
<gene>
    <name evidence="2" type="ORF">HNAJ_LOCUS7821</name>
</gene>
<dbReference type="InterPro" id="IPR032552">
    <property type="entry name" value="RSB_motif"/>
</dbReference>
<dbReference type="GO" id="GO:0071011">
    <property type="term" value="C:precatalytic spliceosome"/>
    <property type="evidence" value="ECO:0007669"/>
    <property type="project" value="TreeGrafter"/>
</dbReference>
<dbReference type="GO" id="GO:0008380">
    <property type="term" value="P:RNA splicing"/>
    <property type="evidence" value="ECO:0007669"/>
    <property type="project" value="TreeGrafter"/>
</dbReference>
<dbReference type="WBParaSite" id="HNAJ_0000782501-mRNA-1">
    <property type="protein sequence ID" value="HNAJ_0000782501-mRNA-1"/>
    <property type="gene ID" value="HNAJ_0000782501"/>
</dbReference>
<organism evidence="4">
    <name type="scientific">Rodentolepis nana</name>
    <name type="common">Dwarf tapeworm</name>
    <name type="synonym">Hymenolepis nana</name>
    <dbReference type="NCBI Taxonomy" id="102285"/>
    <lineage>
        <taxon>Eukaryota</taxon>
        <taxon>Metazoa</taxon>
        <taxon>Spiralia</taxon>
        <taxon>Lophotrochozoa</taxon>
        <taxon>Platyhelminthes</taxon>
        <taxon>Cestoda</taxon>
        <taxon>Eucestoda</taxon>
        <taxon>Cyclophyllidea</taxon>
        <taxon>Hymenolepididae</taxon>
        <taxon>Rodentolepis</taxon>
    </lineage>
</organism>
<feature type="region of interest" description="Disordered" evidence="1">
    <location>
        <begin position="1"/>
        <end position="32"/>
    </location>
</feature>
<evidence type="ECO:0000313" key="4">
    <source>
        <dbReference type="WBParaSite" id="HNAJ_0000782501-mRNA-1"/>
    </source>
</evidence>
<dbReference type="InterPro" id="IPR052793">
    <property type="entry name" value="EJC-associated_protein"/>
</dbReference>
<keyword evidence="3" id="KW-1185">Reference proteome</keyword>
<feature type="compositionally biased region" description="Polar residues" evidence="1">
    <location>
        <begin position="1"/>
        <end position="26"/>
    </location>
</feature>
<dbReference type="PANTHER" id="PTHR46589:SF1">
    <property type="entry name" value="APOPTOTIC CHROMATIN CONDENSATION INDUCER IN THE NUCLEUS"/>
    <property type="match status" value="1"/>
</dbReference>
<sequence>MDTSLQNSASDNEAQDSSKPPVQTDSIAAVPRAVILPPSSTHKLVVELQEEEEDYGSGEEISLDSNLQLEVKKTPKKPAPQKDVGVTIEDPIRVNPSKGAKCPVSNLVYIRYLVRPFTQASLKSMLEKNFGAITELWLDRIKSSAIARFADQETAEPVKNLDELFRKTEAAPVIYWLPLSNEAVSLLVGFKLSNLSSLYRAY</sequence>
<reference evidence="2 3" key="2">
    <citation type="submission" date="2018-11" db="EMBL/GenBank/DDBJ databases">
        <authorList>
            <consortium name="Pathogen Informatics"/>
        </authorList>
    </citation>
    <scope>NUCLEOTIDE SEQUENCE [LARGE SCALE GENOMIC DNA]</scope>
</reference>
<dbReference type="Pfam" id="PF16294">
    <property type="entry name" value="RSB_motif"/>
    <property type="match status" value="1"/>
</dbReference>
<name>A0A0R3TKU9_RODNA</name>
<dbReference type="GO" id="GO:0003723">
    <property type="term" value="F:RNA binding"/>
    <property type="evidence" value="ECO:0007669"/>
    <property type="project" value="TreeGrafter"/>
</dbReference>
<dbReference type="PANTHER" id="PTHR46589">
    <property type="entry name" value="APOPTOTIC CHROMATIN CONDENSATION INDUCER IN THE NUCLEUS"/>
    <property type="match status" value="1"/>
</dbReference>
<evidence type="ECO:0000313" key="2">
    <source>
        <dbReference type="EMBL" id="VDO03681.1"/>
    </source>
</evidence>
<dbReference type="AlphaFoldDB" id="A0A0R3TKU9"/>
<evidence type="ECO:0000256" key="1">
    <source>
        <dbReference type="SAM" id="MobiDB-lite"/>
    </source>
</evidence>